<name>A0A3A3Z1F2_9ACTN</name>
<dbReference type="Pfam" id="PF00392">
    <property type="entry name" value="GntR"/>
    <property type="match status" value="1"/>
</dbReference>
<organism evidence="7 8">
    <name type="scientific">Vallicoccus soli</name>
    <dbReference type="NCBI Taxonomy" id="2339232"/>
    <lineage>
        <taxon>Bacteria</taxon>
        <taxon>Bacillati</taxon>
        <taxon>Actinomycetota</taxon>
        <taxon>Actinomycetes</taxon>
        <taxon>Motilibacterales</taxon>
        <taxon>Vallicoccaceae</taxon>
        <taxon>Vallicoccus</taxon>
    </lineage>
</organism>
<dbReference type="AlphaFoldDB" id="A0A3A3Z1F2"/>
<reference evidence="7 8" key="1">
    <citation type="submission" date="2018-09" db="EMBL/GenBank/DDBJ databases">
        <title>YIM 75000 draft genome.</title>
        <authorList>
            <person name="Tang S."/>
            <person name="Feng Y."/>
        </authorList>
    </citation>
    <scope>NUCLEOTIDE SEQUENCE [LARGE SCALE GENOMIC DNA]</scope>
    <source>
        <strain evidence="7 8">YIM 75000</strain>
    </source>
</reference>
<comment type="caution">
    <text evidence="7">The sequence shown here is derived from an EMBL/GenBank/DDBJ whole genome shotgun (WGS) entry which is preliminary data.</text>
</comment>
<dbReference type="InterPro" id="IPR051446">
    <property type="entry name" value="HTH_trans_reg/aminotransferase"/>
</dbReference>
<dbReference type="CDD" id="cd00609">
    <property type="entry name" value="AAT_like"/>
    <property type="match status" value="1"/>
</dbReference>
<keyword evidence="3" id="KW-0805">Transcription regulation</keyword>
<dbReference type="OrthoDB" id="4336542at2"/>
<dbReference type="PANTHER" id="PTHR46577:SF1">
    <property type="entry name" value="HTH-TYPE TRANSCRIPTIONAL REGULATORY PROTEIN GABR"/>
    <property type="match status" value="1"/>
</dbReference>
<dbReference type="SMART" id="SM00345">
    <property type="entry name" value="HTH_GNTR"/>
    <property type="match status" value="1"/>
</dbReference>
<evidence type="ECO:0000256" key="2">
    <source>
        <dbReference type="ARBA" id="ARBA00022898"/>
    </source>
</evidence>
<dbReference type="Proteomes" id="UP000265614">
    <property type="component" value="Unassembled WGS sequence"/>
</dbReference>
<gene>
    <name evidence="7" type="ORF">D5H78_03870</name>
</gene>
<dbReference type="InterPro" id="IPR015424">
    <property type="entry name" value="PyrdxlP-dep_Trfase"/>
</dbReference>
<keyword evidence="4" id="KW-0238">DNA-binding</keyword>
<dbReference type="SUPFAM" id="SSF53383">
    <property type="entry name" value="PLP-dependent transferases"/>
    <property type="match status" value="1"/>
</dbReference>
<dbReference type="Pfam" id="PF00155">
    <property type="entry name" value="Aminotran_1_2"/>
    <property type="match status" value="1"/>
</dbReference>
<dbReference type="PROSITE" id="PS50949">
    <property type="entry name" value="HTH_GNTR"/>
    <property type="match status" value="1"/>
</dbReference>
<evidence type="ECO:0000259" key="6">
    <source>
        <dbReference type="PROSITE" id="PS50949"/>
    </source>
</evidence>
<accession>A0A3A3Z1F2</accession>
<dbReference type="SUPFAM" id="SSF46785">
    <property type="entry name" value="Winged helix' DNA-binding domain"/>
    <property type="match status" value="1"/>
</dbReference>
<dbReference type="EMBL" id="QZEZ01000001">
    <property type="protein sequence ID" value="RJK98080.1"/>
    <property type="molecule type" value="Genomic_DNA"/>
</dbReference>
<dbReference type="GO" id="GO:0003700">
    <property type="term" value="F:DNA-binding transcription factor activity"/>
    <property type="evidence" value="ECO:0007669"/>
    <property type="project" value="InterPro"/>
</dbReference>
<keyword evidence="5" id="KW-0804">Transcription</keyword>
<evidence type="ECO:0000256" key="5">
    <source>
        <dbReference type="ARBA" id="ARBA00023163"/>
    </source>
</evidence>
<comment type="similarity">
    <text evidence="1">In the C-terminal section; belongs to the class-I pyridoxal-phosphate-dependent aminotransferase family.</text>
</comment>
<dbReference type="CDD" id="cd07377">
    <property type="entry name" value="WHTH_GntR"/>
    <property type="match status" value="1"/>
</dbReference>
<dbReference type="GO" id="GO:0030170">
    <property type="term" value="F:pyridoxal phosphate binding"/>
    <property type="evidence" value="ECO:0007669"/>
    <property type="project" value="InterPro"/>
</dbReference>
<dbReference type="InterPro" id="IPR036390">
    <property type="entry name" value="WH_DNA-bd_sf"/>
</dbReference>
<dbReference type="GO" id="GO:0003677">
    <property type="term" value="F:DNA binding"/>
    <property type="evidence" value="ECO:0007669"/>
    <property type="project" value="UniProtKB-KW"/>
</dbReference>
<dbReference type="InterPro" id="IPR004839">
    <property type="entry name" value="Aminotransferase_I/II_large"/>
</dbReference>
<dbReference type="Gene3D" id="1.10.10.10">
    <property type="entry name" value="Winged helix-like DNA-binding domain superfamily/Winged helix DNA-binding domain"/>
    <property type="match status" value="1"/>
</dbReference>
<dbReference type="RefSeq" id="WP_119949006.1">
    <property type="nucleotide sequence ID" value="NZ_QZEZ01000001.1"/>
</dbReference>
<protein>
    <submittedName>
        <fullName evidence="7">Aminotransferase class I/II-fold pyridoxal phosphate-dependent enzyme</fullName>
    </submittedName>
</protein>
<evidence type="ECO:0000313" key="8">
    <source>
        <dbReference type="Proteomes" id="UP000265614"/>
    </source>
</evidence>
<keyword evidence="7" id="KW-0808">Transferase</keyword>
<sequence length="436" mass="44364">MTVRYRISGAGSAEIAASVEAAVADGHLVAGDPLPPVRALAADLGVAPGTVATAYATLRDRGVVETAGRRGTRVRERSTATPRWQRGAVVPPGARDLSGGGPATDLLPPLAARARGPVRYGDPDVAPRLEAAARGLLAREGVPDGPLAVVSGALDGVERVLLAALRPGDRVAVEDPGWGNLLDLVAALGLVADPVPVDDEGPDPAAVERALRRGARAVLVTARAQNPTGAAVTAERARALRAVLAAHPDALLVEDDHAAEVSGAPLHPLSGAAPRWALVRSVSKAWGPDLRVALLTGEAALVERVRARQRLGAGWVSRLLQDAVVDLWEDPAATALVQGAARRYAARRGALLAALAGHGVRAHGASGLNAWLPVADETAAVTALLADGWGVAPGARFRLRSGPGVRVTVTGLREDEVAPLAAALAAAARGGGRTGA</sequence>
<evidence type="ECO:0000256" key="3">
    <source>
        <dbReference type="ARBA" id="ARBA00023015"/>
    </source>
</evidence>
<dbReference type="GO" id="GO:0008483">
    <property type="term" value="F:transaminase activity"/>
    <property type="evidence" value="ECO:0007669"/>
    <property type="project" value="UniProtKB-KW"/>
</dbReference>
<proteinExistence type="inferred from homology"/>
<keyword evidence="8" id="KW-1185">Reference proteome</keyword>
<evidence type="ECO:0000313" key="7">
    <source>
        <dbReference type="EMBL" id="RJK98080.1"/>
    </source>
</evidence>
<dbReference type="Gene3D" id="3.40.640.10">
    <property type="entry name" value="Type I PLP-dependent aspartate aminotransferase-like (Major domain)"/>
    <property type="match status" value="1"/>
</dbReference>
<keyword evidence="7" id="KW-0032">Aminotransferase</keyword>
<feature type="domain" description="HTH gntR-type" evidence="6">
    <location>
        <begin position="9"/>
        <end position="77"/>
    </location>
</feature>
<dbReference type="InterPro" id="IPR015421">
    <property type="entry name" value="PyrdxlP-dep_Trfase_major"/>
</dbReference>
<evidence type="ECO:0000256" key="4">
    <source>
        <dbReference type="ARBA" id="ARBA00023125"/>
    </source>
</evidence>
<dbReference type="PANTHER" id="PTHR46577">
    <property type="entry name" value="HTH-TYPE TRANSCRIPTIONAL REGULATORY PROTEIN GABR"/>
    <property type="match status" value="1"/>
</dbReference>
<dbReference type="InterPro" id="IPR000524">
    <property type="entry name" value="Tscrpt_reg_HTH_GntR"/>
</dbReference>
<evidence type="ECO:0000256" key="1">
    <source>
        <dbReference type="ARBA" id="ARBA00005384"/>
    </source>
</evidence>
<dbReference type="InterPro" id="IPR036388">
    <property type="entry name" value="WH-like_DNA-bd_sf"/>
</dbReference>
<keyword evidence="2" id="KW-0663">Pyridoxal phosphate</keyword>